<accession>A0AA42DM25</accession>
<dbReference type="EMBL" id="JAQIFT010000036">
    <property type="protein sequence ID" value="MDA3731454.1"/>
    <property type="molecule type" value="Genomic_DNA"/>
</dbReference>
<organism evidence="1 2">
    <name type="scientific">Holtiella tumoricola</name>
    <dbReference type="NCBI Taxonomy" id="3018743"/>
    <lineage>
        <taxon>Bacteria</taxon>
        <taxon>Bacillati</taxon>
        <taxon>Bacillota</taxon>
        <taxon>Clostridia</taxon>
        <taxon>Lachnospirales</taxon>
        <taxon>Cellulosilyticaceae</taxon>
        <taxon>Holtiella</taxon>
    </lineage>
</organism>
<sequence>MGEKDNTNKKVQPQRSNLLDHFIQRNLTTKMQEVEEKAIAKAIRTLLKDEEGETPSFH</sequence>
<dbReference type="Proteomes" id="UP001169242">
    <property type="component" value="Unassembled WGS sequence"/>
</dbReference>
<dbReference type="AlphaFoldDB" id="A0AA42DM25"/>
<proteinExistence type="predicted"/>
<dbReference type="RefSeq" id="WP_154668817.1">
    <property type="nucleotide sequence ID" value="NZ_JAQIFT010000036.1"/>
</dbReference>
<reference evidence="1" key="1">
    <citation type="journal article" date="2023" name="Int. J. Syst. Evol. Microbiol.">
        <title>&lt;i&gt;Holtiella tumoricola&lt;/i&gt; gen. nov. sp. nov., isolated from a human clinical sample.</title>
        <authorList>
            <person name="Allen-Vercoe E."/>
            <person name="Daigneault M.C."/>
            <person name="Vancuren S.J."/>
            <person name="Cochrane K."/>
            <person name="O'Neal L.L."/>
            <person name="Sankaranarayanan K."/>
            <person name="Lawson P.A."/>
        </authorList>
    </citation>
    <scope>NUCLEOTIDE SEQUENCE</scope>
    <source>
        <strain evidence="1">CC70A</strain>
    </source>
</reference>
<gene>
    <name evidence="1" type="ORF">PBV87_08185</name>
</gene>
<protein>
    <submittedName>
        <fullName evidence="1">Uncharacterized protein</fullName>
    </submittedName>
</protein>
<evidence type="ECO:0000313" key="1">
    <source>
        <dbReference type="EMBL" id="MDA3731454.1"/>
    </source>
</evidence>
<evidence type="ECO:0000313" key="2">
    <source>
        <dbReference type="Proteomes" id="UP001169242"/>
    </source>
</evidence>
<name>A0AA42DM25_9FIRM</name>
<keyword evidence="2" id="KW-1185">Reference proteome</keyword>
<comment type="caution">
    <text evidence="1">The sequence shown here is derived from an EMBL/GenBank/DDBJ whole genome shotgun (WGS) entry which is preliminary data.</text>
</comment>